<feature type="binding site" evidence="19">
    <location>
        <position position="48"/>
    </location>
    <ligand>
        <name>[2Fe-2S] cluster</name>
        <dbReference type="ChEBI" id="CHEBI:190135"/>
        <label>1</label>
    </ligand>
</feature>
<dbReference type="Proteomes" id="UP001519460">
    <property type="component" value="Unassembled WGS sequence"/>
</dbReference>
<feature type="binding site" evidence="19">
    <location>
        <position position="150"/>
    </location>
    <ligand>
        <name>[2Fe-2S] cluster</name>
        <dbReference type="ChEBI" id="CHEBI:190135"/>
        <label>2</label>
    </ligand>
</feature>
<keyword evidence="8 19" id="KW-0479">Metal-binding</keyword>
<dbReference type="PROSITE" id="PS00197">
    <property type="entry name" value="2FE2S_FER_1"/>
    <property type="match status" value="1"/>
</dbReference>
<dbReference type="GO" id="GO:0046872">
    <property type="term" value="F:metal ion binding"/>
    <property type="evidence" value="ECO:0007669"/>
    <property type="project" value="UniProtKB-KW"/>
</dbReference>
<dbReference type="PROSITE" id="PS00559">
    <property type="entry name" value="MOLYBDOPTERIN_EUK"/>
    <property type="match status" value="1"/>
</dbReference>
<dbReference type="SUPFAM" id="SSF56176">
    <property type="entry name" value="FAD-binding/transporter-associated domain-like"/>
    <property type="match status" value="1"/>
</dbReference>
<dbReference type="InterPro" id="IPR006058">
    <property type="entry name" value="2Fe2S_fd_BS"/>
</dbReference>
<dbReference type="FunFam" id="3.90.1170.50:FF:000001">
    <property type="entry name" value="Aldehyde oxidase 1"/>
    <property type="match status" value="1"/>
</dbReference>
<dbReference type="SUPFAM" id="SSF54292">
    <property type="entry name" value="2Fe-2S ferredoxin-like"/>
    <property type="match status" value="1"/>
</dbReference>
<evidence type="ECO:0000256" key="10">
    <source>
        <dbReference type="ARBA" id="ARBA00023002"/>
    </source>
</evidence>
<dbReference type="FunFam" id="3.30.365.10:FF:000001">
    <property type="entry name" value="Xanthine dehydrogenase oxidase"/>
    <property type="match status" value="1"/>
</dbReference>
<feature type="binding site" evidence="19">
    <location>
        <position position="1036"/>
    </location>
    <ligand>
        <name>Mo-molybdopterin</name>
        <dbReference type="ChEBI" id="CHEBI:71302"/>
    </ligand>
    <ligandPart>
        <name>Mo</name>
        <dbReference type="ChEBI" id="CHEBI:28685"/>
    </ligandPart>
</feature>
<comment type="subcellular location">
    <subcellularLocation>
        <location evidence="2">Peroxisome</location>
    </subcellularLocation>
</comment>
<feature type="binding site" evidence="19">
    <location>
        <position position="148"/>
    </location>
    <ligand>
        <name>[2Fe-2S] cluster</name>
        <dbReference type="ChEBI" id="CHEBI:190135"/>
        <label>2</label>
    </ligand>
</feature>
<evidence type="ECO:0000256" key="11">
    <source>
        <dbReference type="ARBA" id="ARBA00023004"/>
    </source>
</evidence>
<evidence type="ECO:0000256" key="19">
    <source>
        <dbReference type="PIRSR" id="PIRSR000127-3"/>
    </source>
</evidence>
<dbReference type="InterPro" id="IPR022407">
    <property type="entry name" value="OxRdtase_Mopterin_BS"/>
</dbReference>
<feature type="binding site" evidence="19">
    <location>
        <position position="774"/>
    </location>
    <ligand>
        <name>Mo-molybdopterin</name>
        <dbReference type="ChEBI" id="CHEBI:71302"/>
    </ligand>
    <ligandPart>
        <name>Mo</name>
        <dbReference type="ChEBI" id="CHEBI:28685"/>
    </ligandPart>
</feature>
<dbReference type="EMBL" id="JACVVK020000010">
    <property type="protein sequence ID" value="KAK7505495.1"/>
    <property type="molecule type" value="Genomic_DNA"/>
</dbReference>
<feature type="binding site" evidence="18">
    <location>
        <position position="336"/>
    </location>
    <ligand>
        <name>FAD</name>
        <dbReference type="ChEBI" id="CHEBI:57692"/>
    </ligand>
</feature>
<evidence type="ECO:0000256" key="13">
    <source>
        <dbReference type="ARBA" id="ARBA00023027"/>
    </source>
</evidence>
<dbReference type="PROSITE" id="PS51085">
    <property type="entry name" value="2FE2S_FER_2"/>
    <property type="match status" value="1"/>
</dbReference>
<evidence type="ECO:0000256" key="5">
    <source>
        <dbReference type="ARBA" id="ARBA00022505"/>
    </source>
</evidence>
<dbReference type="SUPFAM" id="SSF55447">
    <property type="entry name" value="CO dehydrogenase flavoprotein C-terminal domain-like"/>
    <property type="match status" value="1"/>
</dbReference>
<feature type="binding site" evidence="19">
    <location>
        <position position="743"/>
    </location>
    <ligand>
        <name>Mo-molybdopterin</name>
        <dbReference type="ChEBI" id="CHEBI:71302"/>
    </ligand>
    <ligandPart>
        <name>Mo</name>
        <dbReference type="ChEBI" id="CHEBI:28685"/>
    </ligandPart>
</feature>
<comment type="cofactor">
    <cofactor evidence="1 18">
        <name>FAD</name>
        <dbReference type="ChEBI" id="CHEBI:57692"/>
    </cofactor>
</comment>
<comment type="cofactor">
    <cofactor evidence="19">
        <name>[2Fe-2S] cluster</name>
        <dbReference type="ChEBI" id="CHEBI:190135"/>
    </cofactor>
    <text evidence="19">Binds 2 [2Fe-2S] clusters.</text>
</comment>
<comment type="catalytic activity">
    <reaction evidence="16">
        <text>xanthine + NAD(+) + H2O = urate + NADH + H(+)</text>
        <dbReference type="Rhea" id="RHEA:16669"/>
        <dbReference type="ChEBI" id="CHEBI:15377"/>
        <dbReference type="ChEBI" id="CHEBI:15378"/>
        <dbReference type="ChEBI" id="CHEBI:17712"/>
        <dbReference type="ChEBI" id="CHEBI:17775"/>
        <dbReference type="ChEBI" id="CHEBI:57540"/>
        <dbReference type="ChEBI" id="CHEBI:57945"/>
        <dbReference type="EC" id="1.17.1.4"/>
    </reaction>
</comment>
<dbReference type="InterPro" id="IPR036856">
    <property type="entry name" value="Ald_Oxase/Xan_DH_a/b_sf"/>
</dbReference>
<dbReference type="Gene3D" id="3.10.20.30">
    <property type="match status" value="1"/>
</dbReference>
<dbReference type="Pfam" id="PF01799">
    <property type="entry name" value="Fer2_2"/>
    <property type="match status" value="1"/>
</dbReference>
<dbReference type="EC" id="1.17.1.4" evidence="4"/>
<comment type="similarity">
    <text evidence="3">Belongs to the xanthine dehydrogenase family.</text>
</comment>
<keyword evidence="14" id="KW-0576">Peroxisome</keyword>
<dbReference type="InterPro" id="IPR001041">
    <property type="entry name" value="2Fe-2S_ferredoxin-type"/>
</dbReference>
<reference evidence="22 23" key="1">
    <citation type="journal article" date="2023" name="Sci. Data">
        <title>Genome assembly of the Korean intertidal mud-creeper Batillaria attramentaria.</title>
        <authorList>
            <person name="Patra A.K."/>
            <person name="Ho P.T."/>
            <person name="Jun S."/>
            <person name="Lee S.J."/>
            <person name="Kim Y."/>
            <person name="Won Y.J."/>
        </authorList>
    </citation>
    <scope>NUCLEOTIDE SEQUENCE [LARGE SCALE GENOMIC DNA]</scope>
    <source>
        <strain evidence="22">Wonlab-2016</strain>
    </source>
</reference>
<feature type="non-terminal residue" evidence="22">
    <location>
        <position position="1048"/>
    </location>
</feature>
<dbReference type="InterPro" id="IPR036884">
    <property type="entry name" value="2Fe-2S-bd_dom_sf"/>
</dbReference>
<feature type="binding site" evidence="18">
    <location>
        <begin position="233"/>
        <end position="240"/>
    </location>
    <ligand>
        <name>FAD</name>
        <dbReference type="ChEBI" id="CHEBI:57692"/>
    </ligand>
</feature>
<evidence type="ECO:0000256" key="14">
    <source>
        <dbReference type="ARBA" id="ARBA00023140"/>
    </source>
</evidence>
<dbReference type="InterPro" id="IPR016166">
    <property type="entry name" value="FAD-bd_PCMH"/>
</dbReference>
<evidence type="ECO:0000256" key="17">
    <source>
        <dbReference type="ARBA" id="ARBA00049517"/>
    </source>
</evidence>
<feature type="binding site" evidence="18">
    <location>
        <position position="778"/>
    </location>
    <ligand>
        <name>substrate</name>
    </ligand>
</feature>
<dbReference type="GO" id="GO:0005777">
    <property type="term" value="C:peroxisome"/>
    <property type="evidence" value="ECO:0007669"/>
    <property type="project" value="UniProtKB-SubCell"/>
</dbReference>
<evidence type="ECO:0000256" key="18">
    <source>
        <dbReference type="PIRSR" id="PIRSR000127-2"/>
    </source>
</evidence>
<evidence type="ECO:0000256" key="4">
    <source>
        <dbReference type="ARBA" id="ARBA00013123"/>
    </source>
</evidence>
<dbReference type="Pfam" id="PF00941">
    <property type="entry name" value="FAD_binding_5"/>
    <property type="match status" value="1"/>
</dbReference>
<feature type="binding site" evidence="18">
    <location>
        <position position="313"/>
    </location>
    <ligand>
        <name>FAD</name>
        <dbReference type="ChEBI" id="CHEBI:57692"/>
    </ligand>
</feature>
<dbReference type="InterPro" id="IPR037165">
    <property type="entry name" value="AldOxase/xan_DH_Mopterin-bd_sf"/>
</dbReference>
<evidence type="ECO:0000256" key="9">
    <source>
        <dbReference type="ARBA" id="ARBA00022827"/>
    </source>
</evidence>
<dbReference type="InterPro" id="IPR012675">
    <property type="entry name" value="Beta-grasp_dom_sf"/>
</dbReference>
<dbReference type="Gene3D" id="3.30.365.10">
    <property type="entry name" value="Aldehyde oxidase/xanthine dehydrogenase, molybdopterin binding domain"/>
    <property type="match status" value="4"/>
</dbReference>
<dbReference type="FunFam" id="3.30.390.50:FF:000001">
    <property type="entry name" value="Xanthine dehydrogenase oxidase"/>
    <property type="match status" value="1"/>
</dbReference>
<keyword evidence="11 19" id="KW-0408">Iron</keyword>
<dbReference type="InterPro" id="IPR016208">
    <property type="entry name" value="Ald_Oxase/xanthine_DH-like"/>
</dbReference>
<evidence type="ECO:0000313" key="23">
    <source>
        <dbReference type="Proteomes" id="UP001519460"/>
    </source>
</evidence>
<dbReference type="SMART" id="SM01008">
    <property type="entry name" value="Ald_Xan_dh_C"/>
    <property type="match status" value="1"/>
</dbReference>
<dbReference type="InterPro" id="IPR014307">
    <property type="entry name" value="Xanthine_DH_ssu"/>
</dbReference>
<dbReference type="Pfam" id="PF20256">
    <property type="entry name" value="MoCoBD_2"/>
    <property type="match status" value="1"/>
</dbReference>
<dbReference type="PROSITE" id="PS51387">
    <property type="entry name" value="FAD_PCMH"/>
    <property type="match status" value="1"/>
</dbReference>
<keyword evidence="6" id="KW-0285">Flavoprotein</keyword>
<feature type="binding site" evidence="19">
    <location>
        <position position="43"/>
    </location>
    <ligand>
        <name>[2Fe-2S] cluster</name>
        <dbReference type="ChEBI" id="CHEBI:190135"/>
        <label>1</label>
    </ligand>
</feature>
<dbReference type="InterPro" id="IPR036683">
    <property type="entry name" value="CO_DH_flav_C_dom_sf"/>
</dbReference>
<feature type="domain" description="FAD-binding PCMH-type" evidence="21">
    <location>
        <begin position="205"/>
        <end position="391"/>
    </location>
</feature>
<dbReference type="GO" id="GO:0051537">
    <property type="term" value="F:2 iron, 2 sulfur cluster binding"/>
    <property type="evidence" value="ECO:0007669"/>
    <property type="project" value="UniProtKB-KW"/>
</dbReference>
<evidence type="ECO:0000313" key="22">
    <source>
        <dbReference type="EMBL" id="KAK7505495.1"/>
    </source>
</evidence>
<dbReference type="InterPro" id="IPR000674">
    <property type="entry name" value="Ald_Oxase/Xan_DH_a/b"/>
</dbReference>
<evidence type="ECO:0000256" key="3">
    <source>
        <dbReference type="ARBA" id="ARBA00006849"/>
    </source>
</evidence>
<comment type="cofactor">
    <cofactor evidence="19">
        <name>Mo-molybdopterin</name>
        <dbReference type="ChEBI" id="CHEBI:71302"/>
    </cofactor>
    <text evidence="19">Binds 1 Mo-molybdopterin (Mo-MPT) cofactor per subunit.</text>
</comment>
<keyword evidence="9 18" id="KW-0274">FAD</keyword>
<accession>A0ABD0M119</accession>
<dbReference type="GO" id="GO:0004854">
    <property type="term" value="F:xanthine dehydrogenase activity"/>
    <property type="evidence" value="ECO:0007669"/>
    <property type="project" value="UniProtKB-EC"/>
</dbReference>
<comment type="cofactor">
    <cofactor evidence="15">
        <name>[2Fe-2S] cluster</name>
        <dbReference type="ChEBI" id="CHEBI:190135"/>
    </cofactor>
</comment>
<evidence type="ECO:0000256" key="6">
    <source>
        <dbReference type="ARBA" id="ARBA00022630"/>
    </source>
</evidence>
<dbReference type="Pfam" id="PF03450">
    <property type="entry name" value="CO_deh_flav_C"/>
    <property type="match status" value="1"/>
</dbReference>
<protein>
    <recommendedName>
        <fullName evidence="4">xanthine dehydrogenase</fullName>
        <ecNumber evidence="4">1.17.1.4</ecNumber>
    </recommendedName>
</protein>
<dbReference type="PIRSF" id="PIRSF000127">
    <property type="entry name" value="Xanthine_DH"/>
    <property type="match status" value="1"/>
</dbReference>
<evidence type="ECO:0000256" key="2">
    <source>
        <dbReference type="ARBA" id="ARBA00004275"/>
    </source>
</evidence>
<dbReference type="AlphaFoldDB" id="A0ABD0M119"/>
<keyword evidence="7 19" id="KW-0001">2Fe-2S</keyword>
<dbReference type="InterPro" id="IPR016169">
    <property type="entry name" value="FAD-bd_PCMH_sub2"/>
</dbReference>
<feature type="binding site" evidence="19">
    <location>
        <position position="116"/>
    </location>
    <ligand>
        <name>[2Fe-2S] cluster</name>
        <dbReference type="ChEBI" id="CHEBI:190135"/>
        <label>2</label>
    </ligand>
</feature>
<feature type="binding site" evidence="19">
    <location>
        <position position="113"/>
    </location>
    <ligand>
        <name>[2Fe-2S] cluster</name>
        <dbReference type="ChEBI" id="CHEBI:190135"/>
        <label>2</label>
    </ligand>
</feature>
<dbReference type="FunFam" id="3.30.465.10:FF:000004">
    <property type="entry name" value="Xanthine dehydrogenase/oxidase"/>
    <property type="match status" value="1"/>
</dbReference>
<dbReference type="InterPro" id="IPR046867">
    <property type="entry name" value="AldOxase/xan_DH_MoCoBD2"/>
</dbReference>
<feature type="binding site" evidence="18">
    <location>
        <position position="381"/>
    </location>
    <ligand>
        <name>FAD</name>
        <dbReference type="ChEBI" id="CHEBI:57692"/>
    </ligand>
</feature>
<dbReference type="InterPro" id="IPR005107">
    <property type="entry name" value="CO_DH_flav_C"/>
</dbReference>
<dbReference type="PANTHER" id="PTHR45444">
    <property type="entry name" value="XANTHINE DEHYDROGENASE"/>
    <property type="match status" value="1"/>
</dbReference>
<dbReference type="Gene3D" id="1.10.150.120">
    <property type="entry name" value="[2Fe-2S]-binding domain"/>
    <property type="match status" value="1"/>
</dbReference>
<keyword evidence="13" id="KW-0520">NAD</keyword>
<dbReference type="Gene3D" id="3.30.465.10">
    <property type="match status" value="1"/>
</dbReference>
<keyword evidence="12 19" id="KW-0411">Iron-sulfur</keyword>
<dbReference type="InterPro" id="IPR036318">
    <property type="entry name" value="FAD-bd_PCMH-like_sf"/>
</dbReference>
<feature type="binding site" evidence="19">
    <location>
        <position position="888"/>
    </location>
    <ligand>
        <name>Mo-molybdopterin</name>
        <dbReference type="ChEBI" id="CHEBI:71302"/>
    </ligand>
    <ligandPart>
        <name>Mo</name>
        <dbReference type="ChEBI" id="CHEBI:28685"/>
    </ligandPart>
</feature>
<dbReference type="SUPFAM" id="SSF56003">
    <property type="entry name" value="Molybdenum cofactor-binding domain"/>
    <property type="match status" value="1"/>
</dbReference>
<evidence type="ECO:0000256" key="8">
    <source>
        <dbReference type="ARBA" id="ARBA00022723"/>
    </source>
</evidence>
<comment type="caution">
    <text evidence="22">The sequence shown here is derived from an EMBL/GenBank/DDBJ whole genome shotgun (WGS) entry which is preliminary data.</text>
</comment>
<evidence type="ECO:0000256" key="7">
    <source>
        <dbReference type="ARBA" id="ARBA00022714"/>
    </source>
</evidence>
<evidence type="ECO:0000256" key="15">
    <source>
        <dbReference type="ARBA" id="ARBA00034078"/>
    </source>
</evidence>
<feature type="binding site" evidence="19">
    <location>
        <position position="51"/>
    </location>
    <ligand>
        <name>[2Fe-2S] cluster</name>
        <dbReference type="ChEBI" id="CHEBI:190135"/>
        <label>1</label>
    </ligand>
</feature>
<dbReference type="Pfam" id="PF01315">
    <property type="entry name" value="Ald_Xan_dh_C"/>
    <property type="match status" value="1"/>
</dbReference>
<gene>
    <name evidence="22" type="ORF">BaRGS_00003240</name>
</gene>
<dbReference type="NCBIfam" id="TIGR02963">
    <property type="entry name" value="xanthine_xdhA"/>
    <property type="match status" value="1"/>
</dbReference>
<dbReference type="FunFam" id="3.10.20.30:FF:000015">
    <property type="entry name" value="Aldehyde oxidase 1"/>
    <property type="match status" value="1"/>
</dbReference>
<dbReference type="Gene3D" id="3.90.1170.50">
    <property type="entry name" value="Aldehyde oxidase/xanthine dehydrogenase, a/b hammerhead"/>
    <property type="match status" value="1"/>
</dbReference>
<dbReference type="InterPro" id="IPR002888">
    <property type="entry name" value="2Fe-2S-bd"/>
</dbReference>
<dbReference type="InterPro" id="IPR016167">
    <property type="entry name" value="FAD-bd_PCMH_sub1"/>
</dbReference>
<evidence type="ECO:0000256" key="16">
    <source>
        <dbReference type="ARBA" id="ARBA00049017"/>
    </source>
</evidence>
<keyword evidence="23" id="KW-1185">Reference proteome</keyword>
<dbReference type="Gene3D" id="3.30.390.50">
    <property type="entry name" value="CO dehydrogenase flavoprotein, C-terminal domain"/>
    <property type="match status" value="1"/>
</dbReference>
<feature type="binding site" evidence="18">
    <location>
        <position position="399"/>
    </location>
    <ligand>
        <name>FAD</name>
        <dbReference type="ChEBI" id="CHEBI:57692"/>
    </ligand>
</feature>
<organism evidence="22 23">
    <name type="scientific">Batillaria attramentaria</name>
    <dbReference type="NCBI Taxonomy" id="370345"/>
    <lineage>
        <taxon>Eukaryota</taxon>
        <taxon>Metazoa</taxon>
        <taxon>Spiralia</taxon>
        <taxon>Lophotrochozoa</taxon>
        <taxon>Mollusca</taxon>
        <taxon>Gastropoda</taxon>
        <taxon>Caenogastropoda</taxon>
        <taxon>Sorbeoconcha</taxon>
        <taxon>Cerithioidea</taxon>
        <taxon>Batillariidae</taxon>
        <taxon>Batillaria</taxon>
    </lineage>
</organism>
<name>A0ABD0M119_9CAEN</name>
<evidence type="ECO:0000256" key="1">
    <source>
        <dbReference type="ARBA" id="ARBA00001974"/>
    </source>
</evidence>
<dbReference type="SUPFAM" id="SSF47741">
    <property type="entry name" value="CO dehydrogenase ISP C-domain like"/>
    <property type="match status" value="1"/>
</dbReference>
<evidence type="ECO:0000259" key="20">
    <source>
        <dbReference type="PROSITE" id="PS51085"/>
    </source>
</evidence>
<evidence type="ECO:0000259" key="21">
    <source>
        <dbReference type="PROSITE" id="PS51387"/>
    </source>
</evidence>
<feature type="binding site" evidence="19">
    <location>
        <position position="73"/>
    </location>
    <ligand>
        <name>[2Fe-2S] cluster</name>
        <dbReference type="ChEBI" id="CHEBI:190135"/>
        <label>1</label>
    </ligand>
</feature>
<dbReference type="Gene3D" id="3.30.43.10">
    <property type="entry name" value="Uridine Diphospho-n-acetylenolpyruvylglucosamine Reductase, domain 2"/>
    <property type="match status" value="1"/>
</dbReference>
<keyword evidence="5 19" id="KW-0500">Molybdenum</keyword>
<proteinExistence type="inferred from homology"/>
<dbReference type="InterPro" id="IPR008274">
    <property type="entry name" value="AldOxase/xan_DH_MoCoBD1"/>
</dbReference>
<sequence>MAQTDLVFFVNGRKNVLPNLEPEMTLLQYLRSELQLTGTKLGCGEGGCGACTVMVSYYTPDSDTVRHLSANACLLPLCSLHGMAVTTVEGIGSLRTRLHPVQKRLAAAHGSQCGFCTPGFVMSMYTLLRNNPTPSLDDLETVFDGNLCRCTGYRPILEAYRPFTKEYCEKGDKCCMKGETASCGTTHESQTDLEGKRLHEQSLQFTGPRVTWYRPSSLSELLDIKRENPDCKIVIGNTVIGNETKFKKRLYPVLVAATHVRELSAVQRLDTGIQFGASVTVATLDSTLKAAVTELPEEQTRIFSAFVEMLRWFGCHQIRNVASVGGSVMAASATSDLNPLLLACGAVLEVAHTDGRRRFLKMDASFFKDSGRTCVDPAEILVSILIPFSEKNEFFYGFKQAHRKEMDSSIVNAGMRVVVDDVAKVTELSLAFGGVANMTVMATSTMKELTGCVWNEELLSKACDLLTSDLPLDPASPGGMVEYRRTLTVSFFFKFYLTVLQQLQKLRSGCDADVKPADRIATQPFEREPVEGFQWFEVTPEPESPESALRRPLVHESAYKQTSGEALFVNDLAPRQGELYLSLVLSSKAHARLVQVDPTPALAMPGVVDFVSHLDIPGSNNWGLHVKDNVVFAVDEVVHQGQPIGGILADTQVNAQRAAQAVVVEYDVMEPVITIADAIKKGSLYDYNPTVVCGDVDKAMAEADHVLEGEVHIEAQEHFYLEPHVAIAYPGEEDQIEVAVATQSLSFLQQSIAGVLGVQCNKVKTTVKRLGGGFGGKETRPAIVALPVAVAAVKHNRPVRCALERDEDMRMTGTRHPFLGKYKIGFSSDGKILAYDVAYYSNAGCSVDLSFAVLEKSVMDSDIGYFIPNRRISGRACKTNLPSNTAFRGLGGPQGAVVREINLYKKGDATHYRQVLDECNLQRCWADVKTQSQFDTRRKQADDFNSKNRWRKRGLAITPSKFGFSLYNAFLNQGAALVNIYTDGSVLVSHGGVEMGQGLHTKILQLTSQVLQLPVSKITVNGASIDVVPNTSATVASVSSDLFGGAVV</sequence>
<dbReference type="SMART" id="SM01092">
    <property type="entry name" value="CO_deh_flav_C"/>
    <property type="match status" value="1"/>
</dbReference>
<keyword evidence="10" id="KW-0560">Oxidoreductase</keyword>
<dbReference type="Pfam" id="PF00111">
    <property type="entry name" value="Fer2"/>
    <property type="match status" value="1"/>
</dbReference>
<dbReference type="Pfam" id="PF02738">
    <property type="entry name" value="MoCoBD_1"/>
    <property type="match status" value="1"/>
</dbReference>
<comment type="catalytic activity">
    <reaction evidence="17">
        <text>hypoxanthine + NAD(+) + H2O = xanthine + NADH + H(+)</text>
        <dbReference type="Rhea" id="RHEA:24670"/>
        <dbReference type="ChEBI" id="CHEBI:15377"/>
        <dbReference type="ChEBI" id="CHEBI:15378"/>
        <dbReference type="ChEBI" id="CHEBI:17368"/>
        <dbReference type="ChEBI" id="CHEBI:17712"/>
        <dbReference type="ChEBI" id="CHEBI:57540"/>
        <dbReference type="ChEBI" id="CHEBI:57945"/>
        <dbReference type="EC" id="1.17.1.4"/>
    </reaction>
</comment>
<dbReference type="InterPro" id="IPR002346">
    <property type="entry name" value="Mopterin_DH_FAD-bd"/>
</dbReference>
<dbReference type="InterPro" id="IPR036010">
    <property type="entry name" value="2Fe-2S_ferredoxin-like_sf"/>
</dbReference>
<dbReference type="PANTHER" id="PTHR45444:SF3">
    <property type="entry name" value="XANTHINE DEHYDROGENASE"/>
    <property type="match status" value="1"/>
</dbReference>
<dbReference type="SUPFAM" id="SSF54665">
    <property type="entry name" value="CO dehydrogenase molybdoprotein N-domain-like"/>
    <property type="match status" value="1"/>
</dbReference>
<dbReference type="FunFam" id="3.30.43.10:FF:000001">
    <property type="entry name" value="Xanthine dehydrogenase/oxidase"/>
    <property type="match status" value="1"/>
</dbReference>
<evidence type="ECO:0000256" key="12">
    <source>
        <dbReference type="ARBA" id="ARBA00023014"/>
    </source>
</evidence>
<feature type="domain" description="2Fe-2S ferredoxin-type" evidence="20">
    <location>
        <begin position="4"/>
        <end position="91"/>
    </location>
</feature>